<organism evidence="7">
    <name type="scientific">Thermofilum adornatum</name>
    <dbReference type="NCBI Taxonomy" id="1365176"/>
    <lineage>
        <taxon>Archaea</taxon>
        <taxon>Thermoproteota</taxon>
        <taxon>Thermoprotei</taxon>
        <taxon>Thermofilales</taxon>
        <taxon>Thermofilaceae</taxon>
        <taxon>Thermofilum</taxon>
    </lineage>
</organism>
<dbReference type="PANTHER" id="PTHR45947">
    <property type="entry name" value="SULFOQUINOVOSYL TRANSFERASE SQD2"/>
    <property type="match status" value="1"/>
</dbReference>
<dbReference type="GO" id="GO:0016757">
    <property type="term" value="F:glycosyltransferase activity"/>
    <property type="evidence" value="ECO:0007669"/>
    <property type="project" value="InterPro"/>
</dbReference>
<protein>
    <submittedName>
        <fullName evidence="7">Glycosyltransferase family 1 protein</fullName>
    </submittedName>
</protein>
<gene>
    <name evidence="7" type="ORF">ENN26_07385</name>
</gene>
<proteinExistence type="predicted"/>
<dbReference type="InterPro" id="IPR001296">
    <property type="entry name" value="Glyco_trans_1"/>
</dbReference>
<name>A0A7C1CFJ3_9CREN</name>
<dbReference type="InterPro" id="IPR028098">
    <property type="entry name" value="Glyco_trans_4-like_N"/>
</dbReference>
<dbReference type="GO" id="GO:0016192">
    <property type="term" value="P:vesicle-mediated transport"/>
    <property type="evidence" value="ECO:0007669"/>
    <property type="project" value="InterPro"/>
</dbReference>
<keyword evidence="3" id="KW-0653">Protein transport</keyword>
<dbReference type="Gene3D" id="3.40.50.2000">
    <property type="entry name" value="Glycogen Phosphorylase B"/>
    <property type="match status" value="2"/>
</dbReference>
<dbReference type="Pfam" id="PF00534">
    <property type="entry name" value="Glycos_transf_1"/>
    <property type="match status" value="1"/>
</dbReference>
<evidence type="ECO:0000256" key="1">
    <source>
        <dbReference type="ARBA" id="ARBA00004308"/>
    </source>
</evidence>
<keyword evidence="4" id="KW-0472">Membrane</keyword>
<dbReference type="InterPro" id="IPR000804">
    <property type="entry name" value="Clathrin_sm-chain_CS"/>
</dbReference>
<evidence type="ECO:0000256" key="3">
    <source>
        <dbReference type="ARBA" id="ARBA00022927"/>
    </source>
</evidence>
<comment type="caution">
    <text evidence="7">The sequence shown here is derived from an EMBL/GenBank/DDBJ whole genome shotgun (WGS) entry which is preliminary data.</text>
</comment>
<dbReference type="GO" id="GO:0006886">
    <property type="term" value="P:intracellular protein transport"/>
    <property type="evidence" value="ECO:0007669"/>
    <property type="project" value="InterPro"/>
</dbReference>
<dbReference type="PANTHER" id="PTHR45947:SF3">
    <property type="entry name" value="SULFOQUINOVOSYL TRANSFERASE SQD2"/>
    <property type="match status" value="1"/>
</dbReference>
<dbReference type="Pfam" id="PF13439">
    <property type="entry name" value="Glyco_transf_4"/>
    <property type="match status" value="1"/>
</dbReference>
<dbReference type="PROSITE" id="PS00989">
    <property type="entry name" value="CLAT_ADAPTOR_S"/>
    <property type="match status" value="1"/>
</dbReference>
<evidence type="ECO:0000259" key="6">
    <source>
        <dbReference type="Pfam" id="PF13439"/>
    </source>
</evidence>
<keyword evidence="7" id="KW-0808">Transferase</keyword>
<dbReference type="InterPro" id="IPR050194">
    <property type="entry name" value="Glycosyltransferase_grp1"/>
</dbReference>
<keyword evidence="2" id="KW-0813">Transport</keyword>
<dbReference type="GO" id="GO:0030117">
    <property type="term" value="C:membrane coat"/>
    <property type="evidence" value="ECO:0007669"/>
    <property type="project" value="InterPro"/>
</dbReference>
<evidence type="ECO:0000256" key="2">
    <source>
        <dbReference type="ARBA" id="ARBA00022448"/>
    </source>
</evidence>
<evidence type="ECO:0000259" key="5">
    <source>
        <dbReference type="Pfam" id="PF00534"/>
    </source>
</evidence>
<comment type="subcellular location">
    <subcellularLocation>
        <location evidence="1">Endomembrane system</location>
    </subcellularLocation>
</comment>
<accession>A0A7C1CFJ3</accession>
<feature type="domain" description="Glycosyl transferase family 1" evidence="5">
    <location>
        <begin position="170"/>
        <end position="320"/>
    </location>
</feature>
<reference evidence="7" key="1">
    <citation type="journal article" date="2020" name="mSystems">
        <title>Genome- and Community-Level Interaction Insights into Carbon Utilization and Element Cycling Functions of Hydrothermarchaeota in Hydrothermal Sediment.</title>
        <authorList>
            <person name="Zhou Z."/>
            <person name="Liu Y."/>
            <person name="Xu W."/>
            <person name="Pan J."/>
            <person name="Luo Z.H."/>
            <person name="Li M."/>
        </authorList>
    </citation>
    <scope>NUCLEOTIDE SEQUENCE [LARGE SCALE GENOMIC DNA]</scope>
    <source>
        <strain evidence="7">SpSt-116</strain>
    </source>
</reference>
<evidence type="ECO:0000313" key="7">
    <source>
        <dbReference type="EMBL" id="HDP15576.1"/>
    </source>
</evidence>
<dbReference type="EMBL" id="DSAY01000128">
    <property type="protein sequence ID" value="HDP15576.1"/>
    <property type="molecule type" value="Genomic_DNA"/>
</dbReference>
<dbReference type="SUPFAM" id="SSF53756">
    <property type="entry name" value="UDP-Glycosyltransferase/glycogen phosphorylase"/>
    <property type="match status" value="1"/>
</dbReference>
<dbReference type="GO" id="GO:0012505">
    <property type="term" value="C:endomembrane system"/>
    <property type="evidence" value="ECO:0007669"/>
    <property type="project" value="UniProtKB-SubCell"/>
</dbReference>
<dbReference type="CDD" id="cd03801">
    <property type="entry name" value="GT4_PimA-like"/>
    <property type="match status" value="1"/>
</dbReference>
<feature type="domain" description="Glycosyltransferase subfamily 4-like N-terminal" evidence="6">
    <location>
        <begin position="13"/>
        <end position="160"/>
    </location>
</feature>
<sequence>MKILMISPKISGIGGVAAHVSKLVEFLTRDGHEVEVIASENTPIVPVKGLMNPSFIATSALKAIYKRLRGERLDVIHAHNIPSALAMRVSSGYRVLTLHGVYSEQIGYLHGSALGRLTRLVERRALRWANAVTAVSSRVAEHYSRQGFRVVYIPNAIDLEDLPREAKRFHDQQIVYNGRLSREKGVDILLEGFLNSDLKAKLVLIGSGPLEEKLREMARNDDRVIFTGQLPRQEALKIVKGSDVFILPSIYEGLSTALLEAMALEVPVVATRVGGNTELITDGETGLLVDPTPQEIIKAVSMLLQDKERAKILSEKAYQRVLEQYNWQVVYKKYRSLYFNSDSQK</sequence>
<dbReference type="AlphaFoldDB" id="A0A7C1CFJ3"/>
<evidence type="ECO:0000256" key="4">
    <source>
        <dbReference type="ARBA" id="ARBA00023136"/>
    </source>
</evidence>